<feature type="region of interest" description="Disordered" evidence="1">
    <location>
        <begin position="1"/>
        <end position="22"/>
    </location>
</feature>
<proteinExistence type="predicted"/>
<dbReference type="EMBL" id="AZCV01000002">
    <property type="protein sequence ID" value="KRK37913.1"/>
    <property type="molecule type" value="Genomic_DNA"/>
</dbReference>
<protein>
    <submittedName>
        <fullName evidence="2">Uncharacterized protein</fullName>
    </submittedName>
</protein>
<sequence>MAPDVPSKESSRNSQVGPSSIVKIQLPKTQAAVAIPANSDKKHQKPDKPEPMIAYLGGGGSSGVALPGGGTESSQLGLYFASLSGVVNFGSR</sequence>
<dbReference type="Proteomes" id="UP000050909">
    <property type="component" value="Unassembled WGS sequence"/>
</dbReference>
<feature type="compositionally biased region" description="Basic and acidic residues" evidence="1">
    <location>
        <begin position="1"/>
        <end position="11"/>
    </location>
</feature>
<dbReference type="AlphaFoldDB" id="A0A0R1GW38"/>
<gene>
    <name evidence="2" type="ORF">FC62_GL000679</name>
</gene>
<reference evidence="2 3" key="1">
    <citation type="journal article" date="2015" name="Genome Announc.">
        <title>Expanding the biotechnology potential of lactobacilli through comparative genomics of 213 strains and associated genera.</title>
        <authorList>
            <person name="Sun Z."/>
            <person name="Harris H.M."/>
            <person name="McCann A."/>
            <person name="Guo C."/>
            <person name="Argimon S."/>
            <person name="Zhang W."/>
            <person name="Yang X."/>
            <person name="Jeffery I.B."/>
            <person name="Cooney J.C."/>
            <person name="Kagawa T.F."/>
            <person name="Liu W."/>
            <person name="Song Y."/>
            <person name="Salvetti E."/>
            <person name="Wrobel A."/>
            <person name="Rasinkangas P."/>
            <person name="Parkhill J."/>
            <person name="Rea M.C."/>
            <person name="O'Sullivan O."/>
            <person name="Ritari J."/>
            <person name="Douillard F.P."/>
            <person name="Paul Ross R."/>
            <person name="Yang R."/>
            <person name="Briner A.E."/>
            <person name="Felis G.E."/>
            <person name="de Vos W.M."/>
            <person name="Barrangou R."/>
            <person name="Klaenhammer T.R."/>
            <person name="Caufield P.W."/>
            <person name="Cui Y."/>
            <person name="Zhang H."/>
            <person name="O'Toole P.W."/>
        </authorList>
    </citation>
    <scope>NUCLEOTIDE SEQUENCE [LARGE SCALE GENOMIC DNA]</scope>
    <source>
        <strain evidence="2 3">DSM 20534</strain>
    </source>
</reference>
<name>A0A0R1GW38_9LACO</name>
<evidence type="ECO:0000256" key="1">
    <source>
        <dbReference type="SAM" id="MobiDB-lite"/>
    </source>
</evidence>
<accession>A0A0R1GW38</accession>
<feature type="region of interest" description="Disordered" evidence="1">
    <location>
        <begin position="35"/>
        <end position="68"/>
    </location>
</feature>
<feature type="compositionally biased region" description="Gly residues" evidence="1">
    <location>
        <begin position="56"/>
        <end position="68"/>
    </location>
</feature>
<organism evidence="2 3">
    <name type="scientific">Amylolactobacillus amylotrophicus DSM 20534</name>
    <dbReference type="NCBI Taxonomy" id="1423722"/>
    <lineage>
        <taxon>Bacteria</taxon>
        <taxon>Bacillati</taxon>
        <taxon>Bacillota</taxon>
        <taxon>Bacilli</taxon>
        <taxon>Lactobacillales</taxon>
        <taxon>Lactobacillaceae</taxon>
        <taxon>Amylolactobacillus</taxon>
    </lineage>
</organism>
<dbReference type="PATRIC" id="fig|1423722.3.peg.695"/>
<comment type="caution">
    <text evidence="2">The sequence shown here is derived from an EMBL/GenBank/DDBJ whole genome shotgun (WGS) entry which is preliminary data.</text>
</comment>
<evidence type="ECO:0000313" key="3">
    <source>
        <dbReference type="Proteomes" id="UP000050909"/>
    </source>
</evidence>
<keyword evidence="3" id="KW-1185">Reference proteome</keyword>
<evidence type="ECO:0000313" key="2">
    <source>
        <dbReference type="EMBL" id="KRK37913.1"/>
    </source>
</evidence>